<evidence type="ECO:0000256" key="4">
    <source>
        <dbReference type="ARBA" id="ARBA00030169"/>
    </source>
</evidence>
<comment type="cofactor">
    <cofactor evidence="1">
        <name>a divalent metal cation</name>
        <dbReference type="ChEBI" id="CHEBI:60240"/>
    </cofactor>
</comment>
<evidence type="ECO:0000256" key="1">
    <source>
        <dbReference type="ARBA" id="ARBA00001968"/>
    </source>
</evidence>
<keyword evidence="5" id="KW-0460">Magnesium</keyword>
<dbReference type="RefSeq" id="WP_152100614.1">
    <property type="nucleotide sequence ID" value="NZ_AP021861.1"/>
</dbReference>
<reference evidence="7" key="1">
    <citation type="submission" date="2019-10" db="EMBL/GenBank/DDBJ databases">
        <title>Lacipirellula parvula gen. nov., sp. nov., representing a lineage of planctomycetes widespread in freshwater anoxic habitats, and description of the family Lacipirellulaceae.</title>
        <authorList>
            <person name="Dedysh S.N."/>
            <person name="Kulichevskaya I.S."/>
            <person name="Beletsky A.V."/>
            <person name="Rakitin A.L."/>
            <person name="Mardanov A.V."/>
            <person name="Ivanova A.A."/>
            <person name="Saltykova V.X."/>
            <person name="Rijpstra W.I.C."/>
            <person name="Sinninghe Damste J.S."/>
            <person name="Ravin N.V."/>
        </authorList>
    </citation>
    <scope>NUCLEOTIDE SEQUENCE [LARGE SCALE GENOMIC DNA]</scope>
    <source>
        <strain evidence="7">PX69</strain>
    </source>
</reference>
<gene>
    <name evidence="6" type="ORF">PLANPX_4794</name>
</gene>
<proteinExistence type="predicted"/>
<dbReference type="PANTHER" id="PTHR33254:SF4">
    <property type="entry name" value="4-HYDROXY-4-METHYL-2-OXOGLUTARATE ALDOLASE 3-RELATED"/>
    <property type="match status" value="1"/>
</dbReference>
<dbReference type="Pfam" id="PF03737">
    <property type="entry name" value="RraA-like"/>
    <property type="match status" value="1"/>
</dbReference>
<evidence type="ECO:0000313" key="6">
    <source>
        <dbReference type="EMBL" id="BBO35182.1"/>
    </source>
</evidence>
<evidence type="ECO:0000256" key="3">
    <source>
        <dbReference type="ARBA" id="ARBA00029596"/>
    </source>
</evidence>
<dbReference type="PANTHER" id="PTHR33254">
    <property type="entry name" value="4-HYDROXY-4-METHYL-2-OXOGLUTARATE ALDOLASE 3-RELATED"/>
    <property type="match status" value="1"/>
</dbReference>
<dbReference type="Gene3D" id="3.50.30.40">
    <property type="entry name" value="Ribonuclease E inhibitor RraA/RraA-like"/>
    <property type="match status" value="1"/>
</dbReference>
<evidence type="ECO:0000313" key="7">
    <source>
        <dbReference type="Proteomes" id="UP000326837"/>
    </source>
</evidence>
<keyword evidence="5" id="KW-0479">Metal-binding</keyword>
<dbReference type="AlphaFoldDB" id="A0A5K7XGL8"/>
<evidence type="ECO:0000256" key="5">
    <source>
        <dbReference type="PIRSR" id="PIRSR605493-1"/>
    </source>
</evidence>
<keyword evidence="7" id="KW-1185">Reference proteome</keyword>
<protein>
    <recommendedName>
        <fullName evidence="2">Putative 4-hydroxy-4-methyl-2-oxoglutarate aldolase</fullName>
    </recommendedName>
    <alternativeName>
        <fullName evidence="3">Regulator of ribonuclease activity homolog</fullName>
    </alternativeName>
    <alternativeName>
        <fullName evidence="4">RraA-like protein</fullName>
    </alternativeName>
</protein>
<feature type="binding site" evidence="5">
    <location>
        <position position="124"/>
    </location>
    <ligand>
        <name>Mg(2+)</name>
        <dbReference type="ChEBI" id="CHEBI:18420"/>
    </ligand>
</feature>
<sequence>MAIPTDDPSRFAWIREHLRVPAVCDILDDIGRRSQAMHHRLRPLDADNCIIVGRARTFRWMEVDYVIEEDPYGLEIDVMDDLKPGDVPVHSSDASWTNAPWGELMSTLAKRSGSTGCICDGLIRDCRQIIEIGYPIFYAGIRPLDSKGRGRVMAYDVPVRCGDVLVHPGELVFADFDGVVVVPRDVEDQVLEMANDKMGKESLTRRDLLAGRSLREVFDQYGVL</sequence>
<dbReference type="EMBL" id="AP021861">
    <property type="protein sequence ID" value="BBO35182.1"/>
    <property type="molecule type" value="Genomic_DNA"/>
</dbReference>
<feature type="binding site" evidence="5">
    <location>
        <position position="125"/>
    </location>
    <ligand>
        <name>Mg(2+)</name>
        <dbReference type="ChEBI" id="CHEBI:18420"/>
    </ligand>
</feature>
<comment type="cofactor">
    <cofactor evidence="5">
        <name>Mg(2+)</name>
        <dbReference type="ChEBI" id="CHEBI:18420"/>
    </cofactor>
</comment>
<dbReference type="KEGG" id="lpav:PLANPX_4794"/>
<feature type="binding site" evidence="5">
    <location>
        <begin position="102"/>
        <end position="105"/>
    </location>
    <ligand>
        <name>substrate</name>
    </ligand>
</feature>
<organism evidence="6 7">
    <name type="scientific">Lacipirellula parvula</name>
    <dbReference type="NCBI Taxonomy" id="2650471"/>
    <lineage>
        <taxon>Bacteria</taxon>
        <taxon>Pseudomonadati</taxon>
        <taxon>Planctomycetota</taxon>
        <taxon>Planctomycetia</taxon>
        <taxon>Pirellulales</taxon>
        <taxon>Lacipirellulaceae</taxon>
        <taxon>Lacipirellula</taxon>
    </lineage>
</organism>
<accession>A0A5K7XGL8</accession>
<dbReference type="SUPFAM" id="SSF89562">
    <property type="entry name" value="RraA-like"/>
    <property type="match status" value="1"/>
</dbReference>
<dbReference type="GO" id="GO:0046872">
    <property type="term" value="F:metal ion binding"/>
    <property type="evidence" value="ECO:0007669"/>
    <property type="project" value="UniProtKB-KW"/>
</dbReference>
<dbReference type="CDD" id="cd16841">
    <property type="entry name" value="RraA_family"/>
    <property type="match status" value="1"/>
</dbReference>
<dbReference type="InterPro" id="IPR005493">
    <property type="entry name" value="RraA/RraA-like"/>
</dbReference>
<evidence type="ECO:0000256" key="2">
    <source>
        <dbReference type="ARBA" id="ARBA00016549"/>
    </source>
</evidence>
<dbReference type="Proteomes" id="UP000326837">
    <property type="component" value="Chromosome"/>
</dbReference>
<name>A0A5K7XGL8_9BACT</name>
<dbReference type="InterPro" id="IPR036704">
    <property type="entry name" value="RraA/RraA-like_sf"/>
</dbReference>